<keyword evidence="2" id="KW-0784">Thiamine biosynthesis</keyword>
<comment type="caution">
    <text evidence="4">The sequence shown here is derived from an EMBL/GenBank/DDBJ whole genome shotgun (WGS) entry which is preliminary data.</text>
</comment>
<dbReference type="EMBL" id="JAETXX010000001">
    <property type="protein sequence ID" value="MCF8713493.1"/>
    <property type="molecule type" value="Genomic_DNA"/>
</dbReference>
<accession>A0ABS9IZ93</accession>
<sequence>MLILITNEENNREEWKIWKMLFDSGLERLHIRKPSIKKEELNLLLENLEECYHQKIMLHGHHELISEFNLKGIHFTENYRKEHENVQKCIKNHQNNGKLVSTGFHSIVAIEEGYDYTFLSPVFNSISKENYQGKGFDASSLKKNIIALGGVHATNIESAYNLGYSGVAVLGSVWNAKDPLESFKSINQKYKKVYGESSLYN</sequence>
<dbReference type="PANTHER" id="PTHR20857:SF15">
    <property type="entry name" value="THIAMINE-PHOSPHATE SYNTHASE"/>
    <property type="match status" value="1"/>
</dbReference>
<dbReference type="RefSeq" id="WP_236957463.1">
    <property type="nucleotide sequence ID" value="NZ_JAETXX010000001.1"/>
</dbReference>
<dbReference type="PANTHER" id="PTHR20857">
    <property type="entry name" value="THIAMINE-PHOSPHATE PYROPHOSPHORYLASE"/>
    <property type="match status" value="1"/>
</dbReference>
<dbReference type="CDD" id="cd00564">
    <property type="entry name" value="TMP_TenI"/>
    <property type="match status" value="1"/>
</dbReference>
<feature type="domain" description="Thiamine phosphate synthase/TenI" evidence="3">
    <location>
        <begin position="2"/>
        <end position="171"/>
    </location>
</feature>
<organism evidence="4 5">
    <name type="scientific">Joostella atrarenae</name>
    <dbReference type="NCBI Taxonomy" id="679257"/>
    <lineage>
        <taxon>Bacteria</taxon>
        <taxon>Pseudomonadati</taxon>
        <taxon>Bacteroidota</taxon>
        <taxon>Flavobacteriia</taxon>
        <taxon>Flavobacteriales</taxon>
        <taxon>Flavobacteriaceae</taxon>
        <taxon>Joostella</taxon>
    </lineage>
</organism>
<keyword evidence="5" id="KW-1185">Reference proteome</keyword>
<dbReference type="Pfam" id="PF02581">
    <property type="entry name" value="TMP-TENI"/>
    <property type="match status" value="1"/>
</dbReference>
<name>A0ABS9IZ93_9FLAO</name>
<gene>
    <name evidence="4" type="ORF">JM658_01525</name>
</gene>
<evidence type="ECO:0000256" key="2">
    <source>
        <dbReference type="ARBA" id="ARBA00022977"/>
    </source>
</evidence>
<evidence type="ECO:0000259" key="3">
    <source>
        <dbReference type="Pfam" id="PF02581"/>
    </source>
</evidence>
<protein>
    <submittedName>
        <fullName evidence="4">Thiamine phosphate synthase</fullName>
    </submittedName>
</protein>
<dbReference type="InterPro" id="IPR036206">
    <property type="entry name" value="ThiamineP_synth_sf"/>
</dbReference>
<dbReference type="Gene3D" id="3.20.20.70">
    <property type="entry name" value="Aldolase class I"/>
    <property type="match status" value="1"/>
</dbReference>
<evidence type="ECO:0000313" key="5">
    <source>
        <dbReference type="Proteomes" id="UP000829517"/>
    </source>
</evidence>
<dbReference type="SUPFAM" id="SSF51391">
    <property type="entry name" value="Thiamin phosphate synthase"/>
    <property type="match status" value="1"/>
</dbReference>
<proteinExistence type="predicted"/>
<dbReference type="InterPro" id="IPR022998">
    <property type="entry name" value="ThiamineP_synth_TenI"/>
</dbReference>
<comment type="pathway">
    <text evidence="1">Cofactor biosynthesis; thiamine diphosphate biosynthesis.</text>
</comment>
<dbReference type="InterPro" id="IPR013785">
    <property type="entry name" value="Aldolase_TIM"/>
</dbReference>
<evidence type="ECO:0000256" key="1">
    <source>
        <dbReference type="ARBA" id="ARBA00004948"/>
    </source>
</evidence>
<dbReference type="Proteomes" id="UP000829517">
    <property type="component" value="Unassembled WGS sequence"/>
</dbReference>
<evidence type="ECO:0000313" key="4">
    <source>
        <dbReference type="EMBL" id="MCF8713493.1"/>
    </source>
</evidence>
<reference evidence="4 5" key="1">
    <citation type="submission" date="2021-01" db="EMBL/GenBank/DDBJ databases">
        <title>Genome sequencing of Joostella atrarenae M1-2 (= KCTC 23194).</title>
        <authorList>
            <person name="Zakaria M.R."/>
            <person name="Lam M.Q."/>
            <person name="Chong C.S."/>
        </authorList>
    </citation>
    <scope>NUCLEOTIDE SEQUENCE [LARGE SCALE GENOMIC DNA]</scope>
    <source>
        <strain evidence="4 5">M1-2</strain>
    </source>
</reference>